<feature type="region of interest" description="Disordered" evidence="1">
    <location>
        <begin position="210"/>
        <end position="230"/>
    </location>
</feature>
<accession>A0A226GTE0</accession>
<dbReference type="EMBL" id="MUGW01000053">
    <property type="protein sequence ID" value="OXA85309.1"/>
    <property type="molecule type" value="Genomic_DNA"/>
</dbReference>
<reference evidence="2 3" key="1">
    <citation type="submission" date="2016-11" db="EMBL/GenBank/DDBJ databases">
        <title>Whole genomes of Flavobacteriaceae.</title>
        <authorList>
            <person name="Stine C."/>
            <person name="Li C."/>
            <person name="Tadesse D."/>
        </authorList>
    </citation>
    <scope>NUCLEOTIDE SEQUENCE [LARGE SCALE GENOMIC DNA]</scope>
    <source>
        <strain evidence="2 3">DSM 18292</strain>
    </source>
</reference>
<dbReference type="Proteomes" id="UP000198345">
    <property type="component" value="Unassembled WGS sequence"/>
</dbReference>
<name>A0A226GTE0_9FLAO</name>
<comment type="caution">
    <text evidence="2">The sequence shown here is derived from an EMBL/GenBank/DDBJ whole genome shotgun (WGS) entry which is preliminary data.</text>
</comment>
<sequence>MKSQIGIGIPNPDASCVLELASIEKGFLPPRLTTAQRDAITRPALGLTIYNTTKKCLEWYLTTGWYNACGDNGIAIIDSYICTTATTGTMVEGTRVSGVSQTITVNVKTVGSYDISATANGVTFSAKGNLTALGMHDIVLTATGIPANYGSHTFTLNTTPVNCTFSRVTHLTVTGAGGGIWMAYNLGATAPSASMSDQYGGYYQWGRGNDGHGDENSATTSTRSPTDDPGHGLFITGNANWQITVNNNLWQTVKGNNNPCPDGFRVPTSAEFEGEFKAGNVTGVASAFNSILKIPAAGNRERSNKMEFRGSQGRYWTSTVTTHSNYYRIGATSSYIDLAGNRANGLSVRCIKD</sequence>
<keyword evidence="3" id="KW-1185">Reference proteome</keyword>
<dbReference type="AlphaFoldDB" id="A0A226GTE0"/>
<protein>
    <submittedName>
        <fullName evidence="2">Uncharacterized protein</fullName>
    </submittedName>
</protein>
<evidence type="ECO:0000313" key="2">
    <source>
        <dbReference type="EMBL" id="OXA85309.1"/>
    </source>
</evidence>
<proteinExistence type="predicted"/>
<evidence type="ECO:0000313" key="3">
    <source>
        <dbReference type="Proteomes" id="UP000198345"/>
    </source>
</evidence>
<gene>
    <name evidence="2" type="ORF">B0A66_19905</name>
</gene>
<evidence type="ECO:0000256" key="1">
    <source>
        <dbReference type="SAM" id="MobiDB-lite"/>
    </source>
</evidence>
<organism evidence="2 3">
    <name type="scientific">Flavobacterium hercynium</name>
    <dbReference type="NCBI Taxonomy" id="387094"/>
    <lineage>
        <taxon>Bacteria</taxon>
        <taxon>Pseudomonadati</taxon>
        <taxon>Bacteroidota</taxon>
        <taxon>Flavobacteriia</taxon>
        <taxon>Flavobacteriales</taxon>
        <taxon>Flavobacteriaceae</taxon>
        <taxon>Flavobacterium</taxon>
    </lineage>
</organism>